<feature type="domain" description="Orn/DAP/Arg decarboxylase 2 C-terminal" evidence="8">
    <location>
        <begin position="287"/>
        <end position="379"/>
    </location>
</feature>
<keyword evidence="4" id="KW-0028">Amino-acid biosynthesis</keyword>
<evidence type="ECO:0000313" key="10">
    <source>
        <dbReference type="EMBL" id="MFI9122280.1"/>
    </source>
</evidence>
<dbReference type="InterPro" id="IPR000183">
    <property type="entry name" value="Orn/DAP/Arg_de-COase"/>
</dbReference>
<dbReference type="InterPro" id="IPR022643">
    <property type="entry name" value="De-COase2_C"/>
</dbReference>
<dbReference type="Gene3D" id="3.20.20.10">
    <property type="entry name" value="Alanine racemase"/>
    <property type="match status" value="1"/>
</dbReference>
<comment type="similarity">
    <text evidence="6">Belongs to the Orn/Lys/Arg decarboxylase class-II family.</text>
</comment>
<evidence type="ECO:0000259" key="9">
    <source>
        <dbReference type="Pfam" id="PF02784"/>
    </source>
</evidence>
<evidence type="ECO:0000256" key="3">
    <source>
        <dbReference type="ARBA" id="ARBA00022898"/>
    </source>
</evidence>
<dbReference type="PRINTS" id="PR01179">
    <property type="entry name" value="ODADCRBXLASE"/>
</dbReference>
<evidence type="ECO:0000256" key="1">
    <source>
        <dbReference type="ARBA" id="ARBA00001933"/>
    </source>
</evidence>
<feature type="region of interest" description="Disordered" evidence="7">
    <location>
        <begin position="434"/>
        <end position="456"/>
    </location>
</feature>
<protein>
    <submittedName>
        <fullName evidence="10">Diaminopimelate decarboxylase</fullName>
    </submittedName>
</protein>
<dbReference type="PRINTS" id="PR01181">
    <property type="entry name" value="DAPDCRBXLASE"/>
</dbReference>
<dbReference type="PROSITE" id="PS00879">
    <property type="entry name" value="ODR_DC_2_2"/>
    <property type="match status" value="1"/>
</dbReference>
<comment type="cofactor">
    <cofactor evidence="1">
        <name>pyridoxal 5'-phosphate</name>
        <dbReference type="ChEBI" id="CHEBI:597326"/>
    </cofactor>
</comment>
<dbReference type="Proteomes" id="UP001614391">
    <property type="component" value="Unassembled WGS sequence"/>
</dbReference>
<dbReference type="PANTHER" id="PTHR43727">
    <property type="entry name" value="DIAMINOPIMELATE DECARBOXYLASE"/>
    <property type="match status" value="1"/>
</dbReference>
<dbReference type="InterPro" id="IPR029066">
    <property type="entry name" value="PLP-binding_barrel"/>
</dbReference>
<dbReference type="RefSeq" id="WP_399617903.1">
    <property type="nucleotide sequence ID" value="NZ_JBITYT010000010.1"/>
</dbReference>
<keyword evidence="3" id="KW-0663">Pyridoxal phosphate</keyword>
<proteinExistence type="inferred from homology"/>
<evidence type="ECO:0000259" key="8">
    <source>
        <dbReference type="Pfam" id="PF00278"/>
    </source>
</evidence>
<dbReference type="EMBL" id="JBITYT010000010">
    <property type="protein sequence ID" value="MFI9122280.1"/>
    <property type="molecule type" value="Genomic_DNA"/>
</dbReference>
<evidence type="ECO:0000313" key="11">
    <source>
        <dbReference type="Proteomes" id="UP001614391"/>
    </source>
</evidence>
<organism evidence="10 11">
    <name type="scientific">Streptomyces bikiniensis</name>
    <dbReference type="NCBI Taxonomy" id="1896"/>
    <lineage>
        <taxon>Bacteria</taxon>
        <taxon>Bacillati</taxon>
        <taxon>Actinomycetota</taxon>
        <taxon>Actinomycetes</taxon>
        <taxon>Kitasatosporales</taxon>
        <taxon>Streptomycetaceae</taxon>
        <taxon>Streptomyces</taxon>
    </lineage>
</organism>
<sequence>MPHQEKVQAALRKATLEGLVGEGHPVAGFIDVQGVRDSVTALHDAFAHVPDVLHAFAVKACPLVPVLRLLTDAGMGCEVASPGETRLALAAGCAPERIVLDSPAKTRAEIQEALTLGIALNADNLAELDRIDTLRPRDSRSVIGLRVNPQVGAGTIAAMSTATPHSKFGVALDDPGARKRVLEAFLRRPWLTRLHAHVGSQGCPLPLIARGLAALHRLAEDIDEHVGRRQVTSLDLGGGLPVNFSDETTGPTFEDYVHALTDAEPALLDGRYQLVTEFGRALLAKNGFTAAVVEYAKTSGGRRIALTHAGAQVATRTVFMPDAWPVRITGHAPDGTLRTTPAVSQDIAGPLCFAGDVVAHERLLPELSEGDLVVMHDTGAYYFSAPWAYNSLPRPGVYGVSHQAGETVLVPVRTPQPVDELVEESGGRHVEALLTSSSTVGGPTSKGAGRSGGHCA</sequence>
<keyword evidence="2" id="KW-0210">Decarboxylase</keyword>
<dbReference type="InterPro" id="IPR022657">
    <property type="entry name" value="De-COase2_CS"/>
</dbReference>
<evidence type="ECO:0000256" key="5">
    <source>
        <dbReference type="ARBA" id="ARBA00023239"/>
    </source>
</evidence>
<dbReference type="InterPro" id="IPR022653">
    <property type="entry name" value="De-COase2_pyr-phos_BS"/>
</dbReference>
<dbReference type="Gene3D" id="2.40.37.10">
    <property type="entry name" value="Lyase, Ornithine Decarboxylase, Chain A, domain 1"/>
    <property type="match status" value="1"/>
</dbReference>
<accession>A0ABW8D0Y8</accession>
<feature type="domain" description="Orn/DAP/Arg decarboxylase 2 N-terminal" evidence="9">
    <location>
        <begin position="44"/>
        <end position="283"/>
    </location>
</feature>
<evidence type="ECO:0000256" key="4">
    <source>
        <dbReference type="ARBA" id="ARBA00023154"/>
    </source>
</evidence>
<dbReference type="PANTHER" id="PTHR43727:SF3">
    <property type="entry name" value="GROUP IV DECARBOXYLASE"/>
    <property type="match status" value="1"/>
</dbReference>
<dbReference type="SUPFAM" id="SSF50621">
    <property type="entry name" value="Alanine racemase C-terminal domain-like"/>
    <property type="match status" value="1"/>
</dbReference>
<keyword evidence="5" id="KW-0456">Lyase</keyword>
<dbReference type="InterPro" id="IPR022644">
    <property type="entry name" value="De-COase2_N"/>
</dbReference>
<dbReference type="InterPro" id="IPR002986">
    <property type="entry name" value="DAP_deCOOHase_LysA"/>
</dbReference>
<keyword evidence="4" id="KW-0457">Lysine biosynthesis</keyword>
<dbReference type="SUPFAM" id="SSF51419">
    <property type="entry name" value="PLP-binding barrel"/>
    <property type="match status" value="1"/>
</dbReference>
<evidence type="ECO:0000256" key="2">
    <source>
        <dbReference type="ARBA" id="ARBA00022793"/>
    </source>
</evidence>
<keyword evidence="11" id="KW-1185">Reference proteome</keyword>
<name>A0ABW8D0Y8_STRBI</name>
<comment type="caution">
    <text evidence="10">The sequence shown here is derived from an EMBL/GenBank/DDBJ whole genome shotgun (WGS) entry which is preliminary data.</text>
</comment>
<dbReference type="Pfam" id="PF02784">
    <property type="entry name" value="Orn_Arg_deC_N"/>
    <property type="match status" value="1"/>
</dbReference>
<gene>
    <name evidence="10" type="ORF">ACIGW0_23245</name>
</gene>
<dbReference type="InterPro" id="IPR009006">
    <property type="entry name" value="Ala_racemase/Decarboxylase_C"/>
</dbReference>
<dbReference type="Pfam" id="PF00278">
    <property type="entry name" value="Orn_DAP_Arg_deC"/>
    <property type="match status" value="1"/>
</dbReference>
<evidence type="ECO:0000256" key="6">
    <source>
        <dbReference type="RuleBase" id="RU003737"/>
    </source>
</evidence>
<reference evidence="10 11" key="1">
    <citation type="submission" date="2024-10" db="EMBL/GenBank/DDBJ databases">
        <title>The Natural Products Discovery Center: Release of the First 8490 Sequenced Strains for Exploring Actinobacteria Biosynthetic Diversity.</title>
        <authorList>
            <person name="Kalkreuter E."/>
            <person name="Kautsar S.A."/>
            <person name="Yang D."/>
            <person name="Bader C.D."/>
            <person name="Teijaro C.N."/>
            <person name="Fluegel L."/>
            <person name="Davis C.M."/>
            <person name="Simpson J.R."/>
            <person name="Lauterbach L."/>
            <person name="Steele A.D."/>
            <person name="Gui C."/>
            <person name="Meng S."/>
            <person name="Li G."/>
            <person name="Viehrig K."/>
            <person name="Ye F."/>
            <person name="Su P."/>
            <person name="Kiefer A.F."/>
            <person name="Nichols A."/>
            <person name="Cepeda A.J."/>
            <person name="Yan W."/>
            <person name="Fan B."/>
            <person name="Jiang Y."/>
            <person name="Adhikari A."/>
            <person name="Zheng C.-J."/>
            <person name="Schuster L."/>
            <person name="Cowan T.M."/>
            <person name="Smanski M.J."/>
            <person name="Chevrette M.G."/>
            <person name="De Carvalho L.P.S."/>
            <person name="Shen B."/>
        </authorList>
    </citation>
    <scope>NUCLEOTIDE SEQUENCE [LARGE SCALE GENOMIC DNA]</scope>
    <source>
        <strain evidence="10 11">NPDC053346</strain>
    </source>
</reference>
<dbReference type="PROSITE" id="PS00878">
    <property type="entry name" value="ODR_DC_2_1"/>
    <property type="match status" value="1"/>
</dbReference>
<evidence type="ECO:0000256" key="7">
    <source>
        <dbReference type="SAM" id="MobiDB-lite"/>
    </source>
</evidence>